<evidence type="ECO:0000256" key="4">
    <source>
        <dbReference type="ARBA" id="ARBA00023004"/>
    </source>
</evidence>
<dbReference type="GO" id="GO:0051213">
    <property type="term" value="F:dioxygenase activity"/>
    <property type="evidence" value="ECO:0007669"/>
    <property type="project" value="UniProtKB-KW"/>
</dbReference>
<dbReference type="Proteomes" id="UP000228380">
    <property type="component" value="Chromosome 11"/>
</dbReference>
<evidence type="ECO:0000256" key="2">
    <source>
        <dbReference type="ARBA" id="ARBA00022723"/>
    </source>
</evidence>
<evidence type="ECO:0000313" key="7">
    <source>
        <dbReference type="RefSeq" id="XP_038987983.1"/>
    </source>
</evidence>
<dbReference type="OrthoDB" id="288590at2759"/>
<keyword evidence="4" id="KW-0408">Iron</keyword>
<dbReference type="GeneID" id="120112505"/>
<dbReference type="InterPro" id="IPR026992">
    <property type="entry name" value="DIOX_N"/>
</dbReference>
<organism evidence="6 7">
    <name type="scientific">Phoenix dactylifera</name>
    <name type="common">Date palm</name>
    <dbReference type="NCBI Taxonomy" id="42345"/>
    <lineage>
        <taxon>Eukaryota</taxon>
        <taxon>Viridiplantae</taxon>
        <taxon>Streptophyta</taxon>
        <taxon>Embryophyta</taxon>
        <taxon>Tracheophyta</taxon>
        <taxon>Spermatophyta</taxon>
        <taxon>Magnoliopsida</taxon>
        <taxon>Liliopsida</taxon>
        <taxon>Arecaceae</taxon>
        <taxon>Coryphoideae</taxon>
        <taxon>Phoeniceae</taxon>
        <taxon>Phoenix</taxon>
    </lineage>
</organism>
<name>A0A8B9AVY4_PHODC</name>
<dbReference type="Pfam" id="PF14226">
    <property type="entry name" value="DIOX_N"/>
    <property type="match status" value="1"/>
</dbReference>
<keyword evidence="3" id="KW-0560">Oxidoreductase</keyword>
<dbReference type="GO" id="GO:0046872">
    <property type="term" value="F:metal ion binding"/>
    <property type="evidence" value="ECO:0007669"/>
    <property type="project" value="UniProtKB-KW"/>
</dbReference>
<feature type="domain" description="Non-haem dioxygenase N-terminal" evidence="5">
    <location>
        <begin position="6"/>
        <end position="75"/>
    </location>
</feature>
<proteinExistence type="predicted"/>
<reference evidence="7" key="2">
    <citation type="submission" date="2025-08" db="UniProtKB">
        <authorList>
            <consortium name="RefSeq"/>
        </authorList>
    </citation>
    <scope>IDENTIFICATION</scope>
    <source>
        <tissue evidence="7">Young leaves</tissue>
    </source>
</reference>
<evidence type="ECO:0000313" key="6">
    <source>
        <dbReference type="Proteomes" id="UP000228380"/>
    </source>
</evidence>
<keyword evidence="2" id="KW-0479">Metal-binding</keyword>
<comment type="cofactor">
    <cofactor evidence="1">
        <name>L-ascorbate</name>
        <dbReference type="ChEBI" id="CHEBI:38290"/>
    </cofactor>
</comment>
<keyword evidence="6" id="KW-1185">Reference proteome</keyword>
<keyword evidence="7" id="KW-0223">Dioxygenase</keyword>
<dbReference type="RefSeq" id="XP_038987983.1">
    <property type="nucleotide sequence ID" value="XM_039132055.1"/>
</dbReference>
<dbReference type="AlphaFoldDB" id="A0A8B9AVY4"/>
<gene>
    <name evidence="7" type="primary">LOC120112505</name>
</gene>
<evidence type="ECO:0000259" key="5">
    <source>
        <dbReference type="Pfam" id="PF14226"/>
    </source>
</evidence>
<protein>
    <submittedName>
        <fullName evidence="7">Probable 2-oxoglutarate-dependent dioxygenase AOP1.2</fullName>
    </submittedName>
</protein>
<dbReference type="InterPro" id="IPR027443">
    <property type="entry name" value="IPNS-like_sf"/>
</dbReference>
<accession>A0A8B9AVY4</accession>
<evidence type="ECO:0000256" key="1">
    <source>
        <dbReference type="ARBA" id="ARBA00001961"/>
    </source>
</evidence>
<dbReference type="InterPro" id="IPR050231">
    <property type="entry name" value="Iron_ascorbate_oxido_reductase"/>
</dbReference>
<evidence type="ECO:0000256" key="3">
    <source>
        <dbReference type="ARBA" id="ARBA00023002"/>
    </source>
</evidence>
<dbReference type="SUPFAM" id="SSF51197">
    <property type="entry name" value="Clavaminate synthase-like"/>
    <property type="match status" value="1"/>
</dbReference>
<dbReference type="PANTHER" id="PTHR47990">
    <property type="entry name" value="2-OXOGLUTARATE (2OG) AND FE(II)-DEPENDENT OXYGENASE SUPERFAMILY PROTEIN-RELATED"/>
    <property type="match status" value="1"/>
</dbReference>
<dbReference type="Gene3D" id="2.60.120.330">
    <property type="entry name" value="B-lactam Antibiotic, Isopenicillin N Synthase, Chain"/>
    <property type="match status" value="2"/>
</dbReference>
<sequence>MAQLQLPRIDLSGLREKHTGTPEWEAARAQVLQALRSYGCFEVIYDGFTQQLREAVFGAAAREVISLPAETKSRSPGYSSFGAFKALDSVAMLDATPEGIQSFPNLMWPQGNAWTNGRLQSVHHRVVLSGDETRYSTIFGASPKEGYVVQAPEELVDQHHPALFKPFEYADYFRYFLASKAALKAEDVLKAYCGFQGDQMEEEA</sequence>
<dbReference type="KEGG" id="pda:120112505"/>
<reference evidence="6" key="1">
    <citation type="journal article" date="2019" name="Nat. Commun.">
        <title>Genome-wide association mapping of date palm fruit traits.</title>
        <authorList>
            <person name="Hazzouri K.M."/>
            <person name="Gros-Balthazard M."/>
            <person name="Flowers J.M."/>
            <person name="Copetti D."/>
            <person name="Lemansour A."/>
            <person name="Lebrun M."/>
            <person name="Masmoudi K."/>
            <person name="Ferrand S."/>
            <person name="Dhar M.I."/>
            <person name="Fresquez Z.A."/>
            <person name="Rosas U."/>
            <person name="Zhang J."/>
            <person name="Talag J."/>
            <person name="Lee S."/>
            <person name="Kudrna D."/>
            <person name="Powell R.F."/>
            <person name="Leitch I.J."/>
            <person name="Krueger R.R."/>
            <person name="Wing R.A."/>
            <person name="Amiri K.M.A."/>
            <person name="Purugganan M.D."/>
        </authorList>
    </citation>
    <scope>NUCLEOTIDE SEQUENCE [LARGE SCALE GENOMIC DNA]</scope>
    <source>
        <strain evidence="6">cv. Khalas</strain>
    </source>
</reference>